<dbReference type="Proteomes" id="UP000015105">
    <property type="component" value="Chromosome 3D"/>
</dbReference>
<proteinExistence type="predicted"/>
<feature type="compositionally biased region" description="Basic and acidic residues" evidence="1">
    <location>
        <begin position="7"/>
        <end position="16"/>
    </location>
</feature>
<reference evidence="2" key="5">
    <citation type="journal article" date="2021" name="G3 (Bethesda)">
        <title>Aegilops tauschii genome assembly Aet v5.0 features greater sequence contiguity and improved annotation.</title>
        <authorList>
            <person name="Wang L."/>
            <person name="Zhu T."/>
            <person name="Rodriguez J.C."/>
            <person name="Deal K.R."/>
            <person name="Dubcovsky J."/>
            <person name="McGuire P.E."/>
            <person name="Lux T."/>
            <person name="Spannagl M."/>
            <person name="Mayer K.F.X."/>
            <person name="Baldrich P."/>
            <person name="Meyers B.C."/>
            <person name="Huo N."/>
            <person name="Gu Y.Q."/>
            <person name="Zhou H."/>
            <person name="Devos K.M."/>
            <person name="Bennetzen J.L."/>
            <person name="Unver T."/>
            <person name="Budak H."/>
            <person name="Gulick P.J."/>
            <person name="Galiba G."/>
            <person name="Kalapos B."/>
            <person name="Nelson D.R."/>
            <person name="Li P."/>
            <person name="You F.M."/>
            <person name="Luo M.C."/>
            <person name="Dvorak J."/>
        </authorList>
    </citation>
    <scope>NUCLEOTIDE SEQUENCE [LARGE SCALE GENOMIC DNA]</scope>
    <source>
        <strain evidence="2">cv. AL8/78</strain>
    </source>
</reference>
<name>A0A453GV55_AEGTS</name>
<evidence type="ECO:0000313" key="3">
    <source>
        <dbReference type="Proteomes" id="UP000015105"/>
    </source>
</evidence>
<sequence length="130" mass="13613">MATGVNKEAEGSDNCDRPQGAPELTTPQTETGHAKAEGKRKKKARGGDVSCLHAGHTYSKSILMASGPWPSSRLSSALAVANASSLVQSSTPLCITLLTLLKMGFQYPCASRFTTATARFRVSASVVSGR</sequence>
<keyword evidence="3" id="KW-1185">Reference proteome</keyword>
<reference evidence="2" key="3">
    <citation type="journal article" date="2017" name="Nature">
        <title>Genome sequence of the progenitor of the wheat D genome Aegilops tauschii.</title>
        <authorList>
            <person name="Luo M.C."/>
            <person name="Gu Y.Q."/>
            <person name="Puiu D."/>
            <person name="Wang H."/>
            <person name="Twardziok S.O."/>
            <person name="Deal K.R."/>
            <person name="Huo N."/>
            <person name="Zhu T."/>
            <person name="Wang L."/>
            <person name="Wang Y."/>
            <person name="McGuire P.E."/>
            <person name="Liu S."/>
            <person name="Long H."/>
            <person name="Ramasamy R.K."/>
            <person name="Rodriguez J.C."/>
            <person name="Van S.L."/>
            <person name="Yuan L."/>
            <person name="Wang Z."/>
            <person name="Xia Z."/>
            <person name="Xiao L."/>
            <person name="Anderson O.D."/>
            <person name="Ouyang S."/>
            <person name="Liang Y."/>
            <person name="Zimin A.V."/>
            <person name="Pertea G."/>
            <person name="Qi P."/>
            <person name="Bennetzen J.L."/>
            <person name="Dai X."/>
            <person name="Dawson M.W."/>
            <person name="Muller H.G."/>
            <person name="Kugler K."/>
            <person name="Rivarola-Duarte L."/>
            <person name="Spannagl M."/>
            <person name="Mayer K.F.X."/>
            <person name="Lu F.H."/>
            <person name="Bevan M.W."/>
            <person name="Leroy P."/>
            <person name="Li P."/>
            <person name="You F.M."/>
            <person name="Sun Q."/>
            <person name="Liu Z."/>
            <person name="Lyons E."/>
            <person name="Wicker T."/>
            <person name="Salzberg S.L."/>
            <person name="Devos K.M."/>
            <person name="Dvorak J."/>
        </authorList>
    </citation>
    <scope>NUCLEOTIDE SEQUENCE [LARGE SCALE GENOMIC DNA]</scope>
    <source>
        <strain evidence="2">cv. AL8/78</strain>
    </source>
</reference>
<feature type="region of interest" description="Disordered" evidence="1">
    <location>
        <begin position="1"/>
        <end position="48"/>
    </location>
</feature>
<evidence type="ECO:0000313" key="2">
    <source>
        <dbReference type="EnsemblPlants" id="AET3Gv21218400.1"/>
    </source>
</evidence>
<evidence type="ECO:0000256" key="1">
    <source>
        <dbReference type="SAM" id="MobiDB-lite"/>
    </source>
</evidence>
<reference evidence="3" key="2">
    <citation type="journal article" date="2017" name="Nat. Plants">
        <title>The Aegilops tauschii genome reveals multiple impacts of transposons.</title>
        <authorList>
            <person name="Zhao G."/>
            <person name="Zou C."/>
            <person name="Li K."/>
            <person name="Wang K."/>
            <person name="Li T."/>
            <person name="Gao L."/>
            <person name="Zhang X."/>
            <person name="Wang H."/>
            <person name="Yang Z."/>
            <person name="Liu X."/>
            <person name="Jiang W."/>
            <person name="Mao L."/>
            <person name="Kong X."/>
            <person name="Jiao Y."/>
            <person name="Jia J."/>
        </authorList>
    </citation>
    <scope>NUCLEOTIDE SEQUENCE [LARGE SCALE GENOMIC DNA]</scope>
    <source>
        <strain evidence="3">cv. AL8/78</strain>
    </source>
</reference>
<dbReference type="Gramene" id="AET3Gv21218400.1">
    <property type="protein sequence ID" value="AET3Gv21218400.1"/>
    <property type="gene ID" value="AET3Gv21218400"/>
</dbReference>
<reference evidence="2" key="4">
    <citation type="submission" date="2019-03" db="UniProtKB">
        <authorList>
            <consortium name="EnsemblPlants"/>
        </authorList>
    </citation>
    <scope>IDENTIFICATION</scope>
</reference>
<accession>A0A453GV55</accession>
<dbReference type="EnsemblPlants" id="AET3Gv21218400.1">
    <property type="protein sequence ID" value="AET3Gv21218400.1"/>
    <property type="gene ID" value="AET3Gv21218400"/>
</dbReference>
<organism evidence="2 3">
    <name type="scientific">Aegilops tauschii subsp. strangulata</name>
    <name type="common">Goatgrass</name>
    <dbReference type="NCBI Taxonomy" id="200361"/>
    <lineage>
        <taxon>Eukaryota</taxon>
        <taxon>Viridiplantae</taxon>
        <taxon>Streptophyta</taxon>
        <taxon>Embryophyta</taxon>
        <taxon>Tracheophyta</taxon>
        <taxon>Spermatophyta</taxon>
        <taxon>Magnoliopsida</taxon>
        <taxon>Liliopsida</taxon>
        <taxon>Poales</taxon>
        <taxon>Poaceae</taxon>
        <taxon>BOP clade</taxon>
        <taxon>Pooideae</taxon>
        <taxon>Triticodae</taxon>
        <taxon>Triticeae</taxon>
        <taxon>Triticinae</taxon>
        <taxon>Aegilops</taxon>
    </lineage>
</organism>
<reference evidence="3" key="1">
    <citation type="journal article" date="2014" name="Science">
        <title>Ancient hybridizations among the ancestral genomes of bread wheat.</title>
        <authorList>
            <consortium name="International Wheat Genome Sequencing Consortium,"/>
            <person name="Marcussen T."/>
            <person name="Sandve S.R."/>
            <person name="Heier L."/>
            <person name="Spannagl M."/>
            <person name="Pfeifer M."/>
            <person name="Jakobsen K.S."/>
            <person name="Wulff B.B."/>
            <person name="Steuernagel B."/>
            <person name="Mayer K.F."/>
            <person name="Olsen O.A."/>
        </authorList>
    </citation>
    <scope>NUCLEOTIDE SEQUENCE [LARGE SCALE GENOMIC DNA]</scope>
    <source>
        <strain evidence="3">cv. AL8/78</strain>
    </source>
</reference>
<dbReference type="AlphaFoldDB" id="A0A453GV55"/>
<protein>
    <submittedName>
        <fullName evidence="2">Uncharacterized protein</fullName>
    </submittedName>
</protein>